<accession>A0A8H6CRW9</accession>
<keyword evidence="2" id="KW-0833">Ubl conjugation pathway</keyword>
<evidence type="ECO:0000313" key="5">
    <source>
        <dbReference type="Proteomes" id="UP000593566"/>
    </source>
</evidence>
<dbReference type="AlphaFoldDB" id="A0A8H6CRW9"/>
<dbReference type="InterPro" id="IPR029071">
    <property type="entry name" value="Ubiquitin-like_domsf"/>
</dbReference>
<sequence>MSAPKSRDQSDQRTQASFSEKMRSATPSQTHPTKTPRHSPNPRNKHHKSADRASTVIGSRIEKKRTAHGNRNAASSLRATASKVLIRVFINNRLGTKTEILCSPSDTIGAFKRIAAVYLGTRPEAMTLKRQGERPFKESLTLEDYEIHNGSALDLEIDTCDS</sequence>
<keyword evidence="5" id="KW-1185">Reference proteome</keyword>
<dbReference type="Proteomes" id="UP000593566">
    <property type="component" value="Unassembled WGS sequence"/>
</dbReference>
<reference evidence="4 5" key="1">
    <citation type="journal article" date="2020" name="Genomics">
        <title>Complete, high-quality genomes from long-read metagenomic sequencing of two wolf lichen thalli reveals enigmatic genome architecture.</title>
        <authorList>
            <person name="McKenzie S.K."/>
            <person name="Walston R.F."/>
            <person name="Allen J.L."/>
        </authorList>
    </citation>
    <scope>NUCLEOTIDE SEQUENCE [LARGE SCALE GENOMIC DNA]</scope>
    <source>
        <strain evidence="4">WasteWater1</strain>
    </source>
</reference>
<dbReference type="EMBL" id="JACCJB010000004">
    <property type="protein sequence ID" value="KAF6228437.1"/>
    <property type="molecule type" value="Genomic_DNA"/>
</dbReference>
<gene>
    <name evidence="4" type="ORF">HO133_008167</name>
</gene>
<evidence type="ECO:0000313" key="4">
    <source>
        <dbReference type="EMBL" id="KAF6228437.1"/>
    </source>
</evidence>
<name>A0A8H6CRW9_9LECA</name>
<dbReference type="Gene3D" id="3.10.20.90">
    <property type="entry name" value="Phosphatidylinositol 3-kinase Catalytic Subunit, Chain A, domain 1"/>
    <property type="match status" value="1"/>
</dbReference>
<dbReference type="SUPFAM" id="SSF54236">
    <property type="entry name" value="Ubiquitin-like"/>
    <property type="match status" value="1"/>
</dbReference>
<evidence type="ECO:0000256" key="2">
    <source>
        <dbReference type="ARBA" id="ARBA00022786"/>
    </source>
</evidence>
<dbReference type="GeneID" id="59336564"/>
<evidence type="ECO:0000256" key="1">
    <source>
        <dbReference type="ARBA" id="ARBA00014108"/>
    </source>
</evidence>
<proteinExistence type="predicted"/>
<feature type="compositionally biased region" description="Basic and acidic residues" evidence="3">
    <location>
        <begin position="1"/>
        <end position="11"/>
    </location>
</feature>
<comment type="caution">
    <text evidence="4">The sequence shown here is derived from an EMBL/GenBank/DDBJ whole genome shotgun (WGS) entry which is preliminary data.</text>
</comment>
<protein>
    <recommendedName>
        <fullName evidence="1">Ubiquitin-like modifier HUB1</fullName>
    </recommendedName>
</protein>
<dbReference type="PANTHER" id="PTHR13042">
    <property type="entry name" value="UBIQUITIN-LIKE PROTEIN 5"/>
    <property type="match status" value="1"/>
</dbReference>
<feature type="region of interest" description="Disordered" evidence="3">
    <location>
        <begin position="1"/>
        <end position="74"/>
    </location>
</feature>
<dbReference type="InterPro" id="IPR039732">
    <property type="entry name" value="Hub1/Ubl5"/>
</dbReference>
<organism evidence="4 5">
    <name type="scientific">Letharia lupina</name>
    <dbReference type="NCBI Taxonomy" id="560253"/>
    <lineage>
        <taxon>Eukaryota</taxon>
        <taxon>Fungi</taxon>
        <taxon>Dikarya</taxon>
        <taxon>Ascomycota</taxon>
        <taxon>Pezizomycotina</taxon>
        <taxon>Lecanoromycetes</taxon>
        <taxon>OSLEUM clade</taxon>
        <taxon>Lecanoromycetidae</taxon>
        <taxon>Lecanorales</taxon>
        <taxon>Lecanorineae</taxon>
        <taxon>Parmeliaceae</taxon>
        <taxon>Letharia</taxon>
    </lineage>
</organism>
<evidence type="ECO:0000256" key="3">
    <source>
        <dbReference type="SAM" id="MobiDB-lite"/>
    </source>
</evidence>
<dbReference type="RefSeq" id="XP_037156371.1">
    <property type="nucleotide sequence ID" value="XM_037299035.1"/>
</dbReference>